<evidence type="ECO:0000313" key="2">
    <source>
        <dbReference type="EMBL" id="KAF5479937.1"/>
    </source>
</evidence>
<name>A0A833YB11_JUGRE</name>
<evidence type="ECO:0000313" key="3">
    <source>
        <dbReference type="Proteomes" id="UP000619265"/>
    </source>
</evidence>
<proteinExistence type="predicted"/>
<organism evidence="2 3">
    <name type="scientific">Juglans regia</name>
    <name type="common">English walnut</name>
    <dbReference type="NCBI Taxonomy" id="51240"/>
    <lineage>
        <taxon>Eukaryota</taxon>
        <taxon>Viridiplantae</taxon>
        <taxon>Streptophyta</taxon>
        <taxon>Embryophyta</taxon>
        <taxon>Tracheophyta</taxon>
        <taxon>Spermatophyta</taxon>
        <taxon>Magnoliopsida</taxon>
        <taxon>eudicotyledons</taxon>
        <taxon>Gunneridae</taxon>
        <taxon>Pentapetalae</taxon>
        <taxon>rosids</taxon>
        <taxon>fabids</taxon>
        <taxon>Fagales</taxon>
        <taxon>Juglandaceae</taxon>
        <taxon>Juglans</taxon>
    </lineage>
</organism>
<feature type="non-terminal residue" evidence="2">
    <location>
        <position position="1"/>
    </location>
</feature>
<dbReference type="Proteomes" id="UP000619265">
    <property type="component" value="Unassembled WGS sequence"/>
</dbReference>
<reference evidence="2" key="1">
    <citation type="submission" date="2015-10" db="EMBL/GenBank/DDBJ databases">
        <authorList>
            <person name="Martinez-Garcia P.J."/>
            <person name="Crepeau M.W."/>
            <person name="Puiu D."/>
            <person name="Gonzalez-Ibeas D."/>
            <person name="Whalen J."/>
            <person name="Stevens K."/>
            <person name="Paul R."/>
            <person name="Butterfield T."/>
            <person name="Britton M."/>
            <person name="Reagan R."/>
            <person name="Chakraborty S."/>
            <person name="Walawage S.L."/>
            <person name="Vasquez-Gross H.A."/>
            <person name="Cardeno C."/>
            <person name="Famula R."/>
            <person name="Pratt K."/>
            <person name="Kuruganti S."/>
            <person name="Aradhya M.K."/>
            <person name="Leslie C.A."/>
            <person name="Dandekar A.M."/>
            <person name="Salzberg S.L."/>
            <person name="Wegrzyn J.L."/>
            <person name="Langley C.H."/>
            <person name="Neale D.B."/>
        </authorList>
    </citation>
    <scope>NUCLEOTIDE SEQUENCE</scope>
    <source>
        <tissue evidence="2">Leaves</tissue>
    </source>
</reference>
<dbReference type="Gramene" id="Jr01_07740_p1">
    <property type="protein sequence ID" value="cds.Jr01_07740_p1"/>
    <property type="gene ID" value="Jr01_07740"/>
</dbReference>
<feature type="compositionally biased region" description="Basic residues" evidence="1">
    <location>
        <begin position="109"/>
        <end position="118"/>
    </location>
</feature>
<reference evidence="2" key="2">
    <citation type="submission" date="2020-03" db="EMBL/GenBank/DDBJ databases">
        <title>Walnut 2.0.</title>
        <authorList>
            <person name="Marrano A."/>
            <person name="Britton M."/>
            <person name="Zimin A.V."/>
            <person name="Zaini P.A."/>
            <person name="Workman R."/>
            <person name="Puiu D."/>
            <person name="Bianco L."/>
            <person name="Allen B.J."/>
            <person name="Troggio M."/>
            <person name="Leslie C.A."/>
            <person name="Timp W."/>
            <person name="Dendekar A."/>
            <person name="Salzberg S.L."/>
            <person name="Neale D.B."/>
        </authorList>
    </citation>
    <scope>NUCLEOTIDE SEQUENCE</scope>
    <source>
        <tissue evidence="2">Leaves</tissue>
    </source>
</reference>
<accession>A0A833YB11</accession>
<feature type="region of interest" description="Disordered" evidence="1">
    <location>
        <begin position="98"/>
        <end position="118"/>
    </location>
</feature>
<evidence type="ECO:0000256" key="1">
    <source>
        <dbReference type="SAM" id="MobiDB-lite"/>
    </source>
</evidence>
<gene>
    <name evidence="2" type="ORF">F2P56_000719</name>
</gene>
<dbReference type="AlphaFoldDB" id="A0A833YB11"/>
<dbReference type="EMBL" id="LIHL02000001">
    <property type="protein sequence ID" value="KAF5479937.1"/>
    <property type="molecule type" value="Genomic_DNA"/>
</dbReference>
<protein>
    <submittedName>
        <fullName evidence="2">Uncharacterized protein</fullName>
    </submittedName>
</protein>
<sequence length="118" mass="12748">TTVHSLFSLISLRASGVVEKIEDEEGAFCSALCHGGGGCSDVALKRSTHSKRGDMQSHRDERVHTGDHGVNAALKLVLSQGEGAEAMPLWISQGSKPQTIHQLPQRQKGCQHLRRSLP</sequence>
<comment type="caution">
    <text evidence="2">The sequence shown here is derived from an EMBL/GenBank/DDBJ whole genome shotgun (WGS) entry which is preliminary data.</text>
</comment>